<dbReference type="EMBL" id="CP143791">
    <property type="protein sequence ID" value="WVN91069.1"/>
    <property type="molecule type" value="Genomic_DNA"/>
</dbReference>
<evidence type="ECO:0000313" key="2">
    <source>
        <dbReference type="Proteomes" id="UP000094043"/>
    </source>
</evidence>
<dbReference type="KEGG" id="cdep:91090524"/>
<name>A0A1E3IJA9_9TREE</name>
<proteinExistence type="predicted"/>
<dbReference type="InterPro" id="IPR022235">
    <property type="entry name" value="DUF3760"/>
</dbReference>
<organism evidence="1 2">
    <name type="scientific">Cryptococcus depauperatus CBS 7841</name>
    <dbReference type="NCBI Taxonomy" id="1295531"/>
    <lineage>
        <taxon>Eukaryota</taxon>
        <taxon>Fungi</taxon>
        <taxon>Dikarya</taxon>
        <taxon>Basidiomycota</taxon>
        <taxon>Agaricomycotina</taxon>
        <taxon>Tremellomycetes</taxon>
        <taxon>Tremellales</taxon>
        <taxon>Cryptococcaceae</taxon>
        <taxon>Cryptococcus</taxon>
    </lineage>
</organism>
<dbReference type="Pfam" id="PF12586">
    <property type="entry name" value="DUF3760"/>
    <property type="match status" value="1"/>
</dbReference>
<evidence type="ECO:0000313" key="1">
    <source>
        <dbReference type="EMBL" id="WVN91069.1"/>
    </source>
</evidence>
<gene>
    <name evidence="1" type="ORF">L203_106316</name>
</gene>
<sequence>MSFDGFGTAEAEYPNFEVLEPVHDLILEQLYHLAPLKYLLLCHKIYRQAIPILYHRIVFRNELDRCPGIWEKVSSRQMEAYSHVKDVSCFSLAAFAYAQGCSKPQTIPVFPNVKRVEFHWILNKRNIPPPALDTISQVIAKVFKKPLKEVVFCLESPGNSSKEIRKKSSERLYQMSVLLTSLKPEIATFTIKSSNAESYAEMSFGYIEDLQYSWSNGKVLRMVLKPSPPQESSVSISQTLSLLPIEKASNRLTSLIQRSDSPKTPSKHHSTPSSPVTMATSSLLVRTIVAHIEEVHRHYIYAVCGAQKDYNRIVFRGQTGINYGVRIVDFEYHLEHAKEIEESVMAVLTRKNDELVVEFVKSRCQFVDLAGDYLNM</sequence>
<protein>
    <submittedName>
        <fullName evidence="1">Uncharacterized protein</fullName>
    </submittedName>
</protein>
<reference evidence="1" key="2">
    <citation type="journal article" date="2022" name="Elife">
        <title>Obligate sexual reproduction of a homothallic fungus closely related to the Cryptococcus pathogenic species complex.</title>
        <authorList>
            <person name="Passer A.R."/>
            <person name="Clancey S.A."/>
            <person name="Shea T."/>
            <person name="David-Palma M."/>
            <person name="Averette A.F."/>
            <person name="Boekhout T."/>
            <person name="Porcel B.M."/>
            <person name="Nowrousian M."/>
            <person name="Cuomo C.A."/>
            <person name="Sun S."/>
            <person name="Heitman J."/>
            <person name="Coelho M.A."/>
        </authorList>
    </citation>
    <scope>NUCLEOTIDE SEQUENCE</scope>
    <source>
        <strain evidence="1">CBS 7841</strain>
    </source>
</reference>
<reference evidence="1" key="3">
    <citation type="submission" date="2024-01" db="EMBL/GenBank/DDBJ databases">
        <authorList>
            <person name="Coelho M.A."/>
            <person name="David-Palma M."/>
            <person name="Shea T."/>
            <person name="Sun S."/>
            <person name="Cuomo C.A."/>
            <person name="Heitman J."/>
        </authorList>
    </citation>
    <scope>NUCLEOTIDE SEQUENCE</scope>
    <source>
        <strain evidence="1">CBS 7841</strain>
    </source>
</reference>
<accession>A0A1E3IJA9</accession>
<dbReference type="VEuPathDB" id="FungiDB:L203_02685"/>
<keyword evidence="2" id="KW-1185">Reference proteome</keyword>
<dbReference type="RefSeq" id="XP_066071769.1">
    <property type="nucleotide sequence ID" value="XM_066215672.1"/>
</dbReference>
<dbReference type="GeneID" id="91090524"/>
<dbReference type="AlphaFoldDB" id="A0A1E3IJA9"/>
<dbReference type="Proteomes" id="UP000094043">
    <property type="component" value="Chromosome 8"/>
</dbReference>
<reference evidence="1" key="1">
    <citation type="submission" date="2016-06" db="EMBL/GenBank/DDBJ databases">
        <authorList>
            <person name="Cuomo C."/>
            <person name="Litvintseva A."/>
            <person name="Heitman J."/>
            <person name="Chen Y."/>
            <person name="Sun S."/>
            <person name="Springer D."/>
            <person name="Dromer F."/>
            <person name="Young S."/>
            <person name="Zeng Q."/>
            <person name="Chapman S."/>
            <person name="Gujja S."/>
            <person name="Saif S."/>
            <person name="Birren B."/>
        </authorList>
    </citation>
    <scope>NUCLEOTIDE SEQUENCE</scope>
    <source>
        <strain evidence="1">CBS 7841</strain>
    </source>
</reference>